<comment type="caution">
    <text evidence="7">The sequence shown here is derived from an EMBL/GenBank/DDBJ whole genome shotgun (WGS) entry which is preliminary data.</text>
</comment>
<dbReference type="EMBL" id="JADTXM010000030">
    <property type="protein sequence ID" value="MBH3441847.1"/>
    <property type="molecule type" value="Genomic_DNA"/>
</dbReference>
<gene>
    <name evidence="7" type="ORF">I5Q09_24525</name>
</gene>
<dbReference type="PROSITE" id="PS00092">
    <property type="entry name" value="N6_MTASE"/>
    <property type="match status" value="1"/>
</dbReference>
<keyword evidence="5" id="KW-0238">DNA-binding</keyword>
<evidence type="ECO:0000313" key="8">
    <source>
        <dbReference type="Proteomes" id="UP000638986"/>
    </source>
</evidence>
<dbReference type="Pfam" id="PF05175">
    <property type="entry name" value="MTS"/>
    <property type="match status" value="1"/>
</dbReference>
<dbReference type="GO" id="GO:0032259">
    <property type="term" value="P:methylation"/>
    <property type="evidence" value="ECO:0007669"/>
    <property type="project" value="UniProtKB-KW"/>
</dbReference>
<proteinExistence type="predicted"/>
<dbReference type="SUPFAM" id="SSF53335">
    <property type="entry name" value="S-adenosyl-L-methionine-dependent methyltransferases"/>
    <property type="match status" value="1"/>
</dbReference>
<evidence type="ECO:0000256" key="4">
    <source>
        <dbReference type="ARBA" id="ARBA00022747"/>
    </source>
</evidence>
<dbReference type="GO" id="GO:0008168">
    <property type="term" value="F:methyltransferase activity"/>
    <property type="evidence" value="ECO:0007669"/>
    <property type="project" value="UniProtKB-KW"/>
</dbReference>
<evidence type="ECO:0000256" key="3">
    <source>
        <dbReference type="ARBA" id="ARBA00022691"/>
    </source>
</evidence>
<evidence type="ECO:0000256" key="2">
    <source>
        <dbReference type="ARBA" id="ARBA00022679"/>
    </source>
</evidence>
<dbReference type="Gene3D" id="3.40.50.150">
    <property type="entry name" value="Vaccinia Virus protein VP39"/>
    <property type="match status" value="1"/>
</dbReference>
<protein>
    <submittedName>
        <fullName evidence="7">Methyltransferase</fullName>
    </submittedName>
</protein>
<dbReference type="PRINTS" id="PR00507">
    <property type="entry name" value="N12N6MTFRASE"/>
</dbReference>
<feature type="domain" description="Methyltransferase small" evidence="6">
    <location>
        <begin position="16"/>
        <end position="106"/>
    </location>
</feature>
<evidence type="ECO:0000256" key="1">
    <source>
        <dbReference type="ARBA" id="ARBA00022603"/>
    </source>
</evidence>
<dbReference type="InterPro" id="IPR007848">
    <property type="entry name" value="Small_mtfrase_dom"/>
</dbReference>
<dbReference type="InterPro" id="IPR002052">
    <property type="entry name" value="DNA_methylase_N6_adenine_CS"/>
</dbReference>
<keyword evidence="4" id="KW-0680">Restriction system</keyword>
<keyword evidence="3" id="KW-0949">S-adenosyl-L-methionine</keyword>
<name>A0ABS0N1F5_PSELU</name>
<accession>A0ABS0N1F5</accession>
<dbReference type="InterPro" id="IPR044946">
    <property type="entry name" value="Restrct_endonuc_typeI_TRD_sf"/>
</dbReference>
<keyword evidence="1 7" id="KW-0489">Methyltransferase</keyword>
<evidence type="ECO:0000259" key="6">
    <source>
        <dbReference type="Pfam" id="PF05175"/>
    </source>
</evidence>
<keyword evidence="2" id="KW-0808">Transferase</keyword>
<reference evidence="7 8" key="1">
    <citation type="submission" date="2020-11" db="EMBL/GenBank/DDBJ databases">
        <title>Enhanced detection system for hospital associated transmission using whole genome sequencing surveillance.</title>
        <authorList>
            <person name="Harrison L.H."/>
            <person name="Van Tyne D."/>
            <person name="Marsh J.W."/>
            <person name="Griffith M.P."/>
            <person name="Snyder D.J."/>
            <person name="Cooper V.S."/>
            <person name="Mustapha M."/>
        </authorList>
    </citation>
    <scope>NUCLEOTIDE SEQUENCE [LARGE SCALE GENOMIC DNA]</scope>
    <source>
        <strain evidence="7 8">PSB00013</strain>
    </source>
</reference>
<dbReference type="RefSeq" id="WP_197873563.1">
    <property type="nucleotide sequence ID" value="NZ_JADTXM010000030.1"/>
</dbReference>
<dbReference type="InterPro" id="IPR029063">
    <property type="entry name" value="SAM-dependent_MTases_sf"/>
</dbReference>
<dbReference type="SUPFAM" id="SSF116734">
    <property type="entry name" value="DNA methylase specificity domain"/>
    <property type="match status" value="1"/>
</dbReference>
<dbReference type="Gene3D" id="3.90.220.20">
    <property type="entry name" value="DNA methylase specificity domains"/>
    <property type="match status" value="1"/>
</dbReference>
<dbReference type="CDD" id="cd02440">
    <property type="entry name" value="AdoMet_MTases"/>
    <property type="match status" value="1"/>
</dbReference>
<dbReference type="Proteomes" id="UP000638986">
    <property type="component" value="Unassembled WGS sequence"/>
</dbReference>
<evidence type="ECO:0000256" key="5">
    <source>
        <dbReference type="ARBA" id="ARBA00023125"/>
    </source>
</evidence>
<sequence>MSLEQYYTEERIGERLISMLPPISPRHCIELSAGEGALLLPVVRIWPDVRISTCELDPENIKKLASNFKGEHYNIDVLSEDFDSVFEGRFSSFDFAVSNPPFSWRAISKYDAAILEEFKLTDVFSGKRVRSEVLFILQYVRLMSRSSYMAFILPELVVCSSVLGKFRSRLLEFCTVVSVSEVEVGAFKGTEAKTYIVILKKDVGAGAFTYTDVTGKTVIKEQKDFCSGLHGLPASLPTECDDAFTVKRGNLSGKECKSLGLPYYHTSGFFKSADGVIPMPLESAVILGKKPLVACKGDVLIGRVGSRVVGRAVLSDGEYIVSDCVFRVRFSNAIDSNSFLKHWMDNCYLKVISQARGTCAKYITAQDLGSHIREFIDQHGHKPMLASR</sequence>
<evidence type="ECO:0000313" key="7">
    <source>
        <dbReference type="EMBL" id="MBH3441847.1"/>
    </source>
</evidence>
<organism evidence="7 8">
    <name type="scientific">Pseudomonas luteola</name>
    <dbReference type="NCBI Taxonomy" id="47886"/>
    <lineage>
        <taxon>Bacteria</taxon>
        <taxon>Pseudomonadati</taxon>
        <taxon>Pseudomonadota</taxon>
        <taxon>Gammaproteobacteria</taxon>
        <taxon>Pseudomonadales</taxon>
        <taxon>Pseudomonadaceae</taxon>
        <taxon>Pseudomonas</taxon>
    </lineage>
</organism>